<dbReference type="Proteomes" id="UP000507222">
    <property type="component" value="Unassembled WGS sequence"/>
</dbReference>
<evidence type="ECO:0000256" key="1">
    <source>
        <dbReference type="ARBA" id="ARBA00010838"/>
    </source>
</evidence>
<reference evidence="5 6" key="1">
    <citation type="submission" date="2020-05" db="EMBL/GenBank/DDBJ databases">
        <authorList>
            <person name="Campoy J."/>
            <person name="Schneeberger K."/>
            <person name="Spophaly S."/>
        </authorList>
    </citation>
    <scope>NUCLEOTIDE SEQUENCE [LARGE SCALE GENOMIC DNA]</scope>
    <source>
        <strain evidence="5">PruArmRojPasFocal</strain>
    </source>
</reference>
<dbReference type="AlphaFoldDB" id="A0A6J5UNA0"/>
<feature type="chain" id="PRO_5026744904" description="Beta-glucosidase" evidence="4">
    <location>
        <begin position="28"/>
        <end position="813"/>
    </location>
</feature>
<protein>
    <recommendedName>
        <fullName evidence="7">Beta-glucosidase</fullName>
    </recommendedName>
</protein>
<evidence type="ECO:0000256" key="2">
    <source>
        <dbReference type="ARBA" id="ARBA00022801"/>
    </source>
</evidence>
<comment type="similarity">
    <text evidence="1">Belongs to the glycosyl hydrolase 1 family.</text>
</comment>
<dbReference type="FunFam" id="3.20.20.80:FF:000020">
    <property type="entry name" value="Beta-glucosidase 12"/>
    <property type="match status" value="2"/>
</dbReference>
<dbReference type="Gene3D" id="3.20.20.80">
    <property type="entry name" value="Glycosidases"/>
    <property type="match status" value="2"/>
</dbReference>
<dbReference type="InterPro" id="IPR001360">
    <property type="entry name" value="Glyco_hydro_1"/>
</dbReference>
<proteinExistence type="inferred from homology"/>
<dbReference type="SUPFAM" id="SSF51445">
    <property type="entry name" value="(Trans)glycosidases"/>
    <property type="match status" value="2"/>
</dbReference>
<dbReference type="GO" id="GO:0005975">
    <property type="term" value="P:carbohydrate metabolic process"/>
    <property type="evidence" value="ECO:0007669"/>
    <property type="project" value="InterPro"/>
</dbReference>
<evidence type="ECO:0000313" key="5">
    <source>
        <dbReference type="EMBL" id="CAB4277581.1"/>
    </source>
</evidence>
<dbReference type="GO" id="GO:0008422">
    <property type="term" value="F:beta-glucosidase activity"/>
    <property type="evidence" value="ECO:0007669"/>
    <property type="project" value="TreeGrafter"/>
</dbReference>
<dbReference type="PANTHER" id="PTHR10353">
    <property type="entry name" value="GLYCOSYL HYDROLASE"/>
    <property type="match status" value="1"/>
</dbReference>
<accession>A0A6J5UNA0</accession>
<evidence type="ECO:0008006" key="7">
    <source>
        <dbReference type="Google" id="ProtNLM"/>
    </source>
</evidence>
<keyword evidence="3" id="KW-0326">Glycosidase</keyword>
<dbReference type="EMBL" id="CAEKDK010000004">
    <property type="protein sequence ID" value="CAB4277581.1"/>
    <property type="molecule type" value="Genomic_DNA"/>
</dbReference>
<evidence type="ECO:0000256" key="4">
    <source>
        <dbReference type="SAM" id="SignalP"/>
    </source>
</evidence>
<gene>
    <name evidence="5" type="ORF">CURHAP_LOCUS27361</name>
</gene>
<keyword evidence="4" id="KW-0732">Signal</keyword>
<keyword evidence="2" id="KW-0378">Hydrolase</keyword>
<dbReference type="PANTHER" id="PTHR10353:SF175">
    <property type="entry name" value="BETA-GLUCOSIDASE 18-LIKE ISOFORM X1"/>
    <property type="match status" value="1"/>
</dbReference>
<sequence>MKFTGRGMLSFFWYSFVLVSSIFSAQSFKENEEIRRSQFPDGFLFGASTSSYQAFVEGAYLEDGKSLSNWDVFCHTPGTIESNENGDVADDHYHRYLEDIELMHSLGMNSYRFSISWARILPDGMLGKTNPSGITFYNKLIDHLLLKGIEPFVTVHHNDMPQVLEQRDGGWLSPLLREEFAHFASICFKSFGDRVKYWITFNEPNLMIEFAYIRGWYPPARCSTPFGNCSSGNSDTEPLIAMHNILIAHATAVDTYRRVFWPKQHGFIGIVANAHMMFDPLVHGDYPSEMRECPGLELPRFSHNEKQLLRGSIDFIGFNHYSTLYVKDCIHSACPLGGDHAIKGFLNTTGYRDGVPIGEPTGMPRFFVVPRGMEKMLDYLKQRYNNKPMFITENGYSLPTPQTELQDWNRIKFHKAYMASVARAISPCAAQCLLGPVLVTLFGQQLCAKNLILLVCLFVCTNTTEDIELMHSLGTNAYRFSISWARILPDGMLGSVNPRGVIFYNKLIDNLLSKGIEPFVTIHHSDLPQVLEQRDGGWLSPLLREEFVHFASICFESFGDGVKYWVTINEPNMVADFAYLRGLYPPASCSPPFGNCSTGNSDTEPLIGMHNMLIAHAMAVEIYRTFFWRKQNGFIGIVAHAFMYEPLRDEERDRDRALAFNVACVWRLPAEMRHCHGLELPRFSAKEKQLLRGSIDFIGVNHYSTLYVKDCIHSPCPSGGDRPIMGFLNTTGYRDGVPIGEPTGLADFFVVPRGMEKIIDYVKQRYNNMPLFVTENGCTLQTQENELEDRDRINFHKSYLASLARAIRLLTNN</sequence>
<name>A0A6J5UNA0_PRUAR</name>
<dbReference type="Pfam" id="PF00232">
    <property type="entry name" value="Glyco_hydro_1"/>
    <property type="match status" value="2"/>
</dbReference>
<evidence type="ECO:0000313" key="6">
    <source>
        <dbReference type="Proteomes" id="UP000507222"/>
    </source>
</evidence>
<dbReference type="InterPro" id="IPR017853">
    <property type="entry name" value="GH"/>
</dbReference>
<organism evidence="5 6">
    <name type="scientific">Prunus armeniaca</name>
    <name type="common">Apricot</name>
    <name type="synonym">Armeniaca vulgaris</name>
    <dbReference type="NCBI Taxonomy" id="36596"/>
    <lineage>
        <taxon>Eukaryota</taxon>
        <taxon>Viridiplantae</taxon>
        <taxon>Streptophyta</taxon>
        <taxon>Embryophyta</taxon>
        <taxon>Tracheophyta</taxon>
        <taxon>Spermatophyta</taxon>
        <taxon>Magnoliopsida</taxon>
        <taxon>eudicotyledons</taxon>
        <taxon>Gunneridae</taxon>
        <taxon>Pentapetalae</taxon>
        <taxon>rosids</taxon>
        <taxon>fabids</taxon>
        <taxon>Rosales</taxon>
        <taxon>Rosaceae</taxon>
        <taxon>Amygdaloideae</taxon>
        <taxon>Amygdaleae</taxon>
        <taxon>Prunus</taxon>
    </lineage>
</organism>
<evidence type="ECO:0000256" key="3">
    <source>
        <dbReference type="ARBA" id="ARBA00023295"/>
    </source>
</evidence>
<dbReference type="PRINTS" id="PR00131">
    <property type="entry name" value="GLHYDRLASE1"/>
</dbReference>
<feature type="signal peptide" evidence="4">
    <location>
        <begin position="1"/>
        <end position="27"/>
    </location>
</feature>